<name>A0ABX7WRK2_9GAMM</name>
<sequence length="97" mass="10607">MKIKRMSVLLALLAVTILPGCASVQSNALYSMWQERAYSAYGMPAPPAARSPFMSAVMPYSPTLNNPLDTVSASMINVSHAVSSQEEKFISQYYSLQ</sequence>
<accession>A0ABX7WRK2</accession>
<dbReference type="EMBL" id="CP072801">
    <property type="protein sequence ID" value="QTR46255.1"/>
    <property type="molecule type" value="Genomic_DNA"/>
</dbReference>
<evidence type="ECO:0000313" key="3">
    <source>
        <dbReference type="Proteomes" id="UP000672039"/>
    </source>
</evidence>
<feature type="chain" id="PRO_5047545973" description="Lipoprotein" evidence="1">
    <location>
        <begin position="23"/>
        <end position="97"/>
    </location>
</feature>
<proteinExistence type="predicted"/>
<protein>
    <recommendedName>
        <fullName evidence="4">Lipoprotein</fullName>
    </recommendedName>
</protein>
<reference evidence="2 3" key="1">
    <citation type="submission" date="2021-04" db="EMBL/GenBank/DDBJ databases">
        <title>Genomics, taxonomy and metabolism of representatives of sulfur bacteria of the genus Thiothrix: Thiothrix fructosivorans QT, Thiothrix unzii A1T and three new species, Thiothrix subterranea sp. nov., Thiothrix litoralis sp. nov. and 'Candidatus Thiothrix anitrata' sp. nov.</title>
        <authorList>
            <person name="Ravin N.V."/>
            <person name="Smolyakov D."/>
            <person name="Rudenko T.S."/>
            <person name="Mardanov A.V."/>
            <person name="Beletsky A.V."/>
            <person name="Markov N.D."/>
            <person name="Fomenkov A.I."/>
            <person name="Roberts R.J."/>
            <person name="Karnachuk O.V."/>
            <person name="Novikov A."/>
            <person name="Grabovich M.Y."/>
        </authorList>
    </citation>
    <scope>NUCLEOTIDE SEQUENCE [LARGE SCALE GENOMIC DNA]</scope>
    <source>
        <strain evidence="2 3">AS</strain>
    </source>
</reference>
<dbReference type="Proteomes" id="UP000672039">
    <property type="component" value="Chromosome"/>
</dbReference>
<evidence type="ECO:0000256" key="1">
    <source>
        <dbReference type="SAM" id="SignalP"/>
    </source>
</evidence>
<organism evidence="2 3">
    <name type="scientific">Thiothrix litoralis</name>
    <dbReference type="NCBI Taxonomy" id="2891210"/>
    <lineage>
        <taxon>Bacteria</taxon>
        <taxon>Pseudomonadati</taxon>
        <taxon>Pseudomonadota</taxon>
        <taxon>Gammaproteobacteria</taxon>
        <taxon>Thiotrichales</taxon>
        <taxon>Thiotrichaceae</taxon>
        <taxon>Thiothrix</taxon>
    </lineage>
</organism>
<gene>
    <name evidence="2" type="ORF">J9253_20160</name>
</gene>
<evidence type="ECO:0000313" key="2">
    <source>
        <dbReference type="EMBL" id="QTR46255.1"/>
    </source>
</evidence>
<keyword evidence="1" id="KW-0732">Signal</keyword>
<feature type="signal peptide" evidence="1">
    <location>
        <begin position="1"/>
        <end position="22"/>
    </location>
</feature>
<keyword evidence="3" id="KW-1185">Reference proteome</keyword>
<evidence type="ECO:0008006" key="4">
    <source>
        <dbReference type="Google" id="ProtNLM"/>
    </source>
</evidence>
<dbReference type="RefSeq" id="WP_210222595.1">
    <property type="nucleotide sequence ID" value="NZ_CP072801.1"/>
</dbReference>